<proteinExistence type="inferred from homology"/>
<evidence type="ECO:0000313" key="4">
    <source>
        <dbReference type="EMBL" id="AWB91262.1"/>
    </source>
</evidence>
<evidence type="ECO:0000256" key="1">
    <source>
        <dbReference type="ARBA" id="ARBA00010062"/>
    </source>
</evidence>
<sequence>MTSTTSRRSGRVLALGTVAALVLGACGSGSDSGESKADADTVTVDLLTELTGAAAFCGKSVRAGAEAAIKKANQDDMLDGVTIKLKVRDTATDPRKASAAMSDAASSDAASTIFGCSSAEAVAIAPIAQDEEIPLVAVQSGTEGVVDAGDYVFRTTAPQSSYHKKQVDHWESKGVKSVAIAYQTDNPTLVDLGEKVYPDLLKDAGIKLVKSSKFAGDGFDFTGLANGIVSAKPEAVLVLGQGTPNVTIVTQILQSGFEGLIGGTPGFSGGVLKPLGAKADGLTWPTDFHPDADNAGTKDFVAAYTKITGTKAEEIDAFTAEAWDAVMFTVAGLKNAKSFDRSDVREGFSKAADEGIEGAVGPLTFEDRDARAEGVLIEWQDATARLAP</sequence>
<dbReference type="RefSeq" id="WP_108576908.1">
    <property type="nucleotide sequence ID" value="NZ_CP026952.1"/>
</dbReference>
<evidence type="ECO:0000256" key="2">
    <source>
        <dbReference type="ARBA" id="ARBA00022729"/>
    </source>
</evidence>
<dbReference type="InterPro" id="IPR051010">
    <property type="entry name" value="BCAA_transport"/>
</dbReference>
<feature type="domain" description="Leucine-binding protein" evidence="3">
    <location>
        <begin position="42"/>
        <end position="373"/>
    </location>
</feature>
<dbReference type="Pfam" id="PF13458">
    <property type="entry name" value="Peripla_BP_6"/>
    <property type="match status" value="1"/>
</dbReference>
<dbReference type="PROSITE" id="PS51257">
    <property type="entry name" value="PROKAR_LIPOPROTEIN"/>
    <property type="match status" value="1"/>
</dbReference>
<keyword evidence="5" id="KW-1185">Reference proteome</keyword>
<dbReference type="PANTHER" id="PTHR30483">
    <property type="entry name" value="LEUCINE-SPECIFIC-BINDING PROTEIN"/>
    <property type="match status" value="1"/>
</dbReference>
<keyword evidence="2" id="KW-0732">Signal</keyword>
<evidence type="ECO:0000259" key="3">
    <source>
        <dbReference type="Pfam" id="PF13458"/>
    </source>
</evidence>
<comment type="similarity">
    <text evidence="1">Belongs to the leucine-binding protein family.</text>
</comment>
<evidence type="ECO:0000313" key="5">
    <source>
        <dbReference type="Proteomes" id="UP000244384"/>
    </source>
</evidence>
<dbReference type="InterPro" id="IPR028081">
    <property type="entry name" value="Leu-bd"/>
</dbReference>
<name>A0A2S0WIZ7_9ACTN</name>
<accession>A0A5F2EXX3</accession>
<accession>A0A2S0WIZ7</accession>
<dbReference type="InterPro" id="IPR028082">
    <property type="entry name" value="Peripla_BP_I"/>
</dbReference>
<dbReference type="AlphaFoldDB" id="A0A2S0WIZ7"/>
<dbReference type="PANTHER" id="PTHR30483:SF6">
    <property type="entry name" value="PERIPLASMIC BINDING PROTEIN OF ABC TRANSPORTER FOR NATURAL AMINO ACIDS"/>
    <property type="match status" value="1"/>
</dbReference>
<dbReference type="SUPFAM" id="SSF53822">
    <property type="entry name" value="Periplasmic binding protein-like I"/>
    <property type="match status" value="1"/>
</dbReference>
<dbReference type="Proteomes" id="UP000244384">
    <property type="component" value="Chromosome"/>
</dbReference>
<dbReference type="OrthoDB" id="3563031at2"/>
<protein>
    <recommendedName>
        <fullName evidence="3">Leucine-binding protein domain-containing protein</fullName>
    </recommendedName>
</protein>
<dbReference type="KEGG" id="aez:C3E78_02950"/>
<dbReference type="EMBL" id="CP026952">
    <property type="protein sequence ID" value="AWB91262.1"/>
    <property type="molecule type" value="Genomic_DNA"/>
</dbReference>
<gene>
    <name evidence="4" type="ORF">C3E78_02950</name>
</gene>
<reference evidence="5" key="1">
    <citation type="submission" date="2018-01" db="EMBL/GenBank/DDBJ databases">
        <authorList>
            <person name="Li J."/>
        </authorList>
    </citation>
    <scope>NUCLEOTIDE SEQUENCE [LARGE SCALE GENOMIC DNA]</scope>
    <source>
        <strain evidence="5">592</strain>
    </source>
</reference>
<dbReference type="Gene3D" id="3.40.50.2300">
    <property type="match status" value="2"/>
</dbReference>
<organism evidence="4 5">
    <name type="scientific">Aeromicrobium chenweiae</name>
    <dbReference type="NCBI Taxonomy" id="2079793"/>
    <lineage>
        <taxon>Bacteria</taxon>
        <taxon>Bacillati</taxon>
        <taxon>Actinomycetota</taxon>
        <taxon>Actinomycetes</taxon>
        <taxon>Propionibacteriales</taxon>
        <taxon>Nocardioidaceae</taxon>
        <taxon>Aeromicrobium</taxon>
    </lineage>
</organism>